<evidence type="ECO:0000256" key="6">
    <source>
        <dbReference type="ARBA" id="ARBA00022777"/>
    </source>
</evidence>
<dbReference type="InterPro" id="IPR001789">
    <property type="entry name" value="Sig_transdc_resp-reg_receiver"/>
</dbReference>
<sequence length="864" mass="97650">MKGEYFMDNFVILQQMVAIDRAQNRAELRSSIQTLLRIIGSYTKSERVYIFDKDESTGDFCNSYEWCAENVKPFIEDLQSVHPNDMPYWLNAFERGDSVIIDDVNDVKDIMPSEYRLLTLQNIRSEISFPIFYKNELRGFIGVDNPHIKESESFLTLLGVVGGHLGNVRESLRMTELLEQRNRSLEKSLMDIERDQKFLSILSTDYISVYCVDLNLDTIEPLKLDSTANAAKINDLKARNTNCYSALIKSYYDKYVIKSASPNFLEQLGIEHLKSHISINGRLSFRYQVTPNSVGQEYFEAEVFPFDFGSDSKVLIGFKNIDDLVAYEQNSRRQLQEALDEATLNNEIISAISKIYFSIYRIDLALDMYEEVSSDNEVHRLTGRMGRASAKMKELCHRFVVPEYQDKILQFFDLSTIPERLHTEETLAMDYLANDGNWHSARFIVQKRDSSGNVTSILYATRLISEQKRREQSWMLLAEEANRANEAKSEFLSKMAHDIRTPMNAVMGFADIAKNCPDNSPKVCDALKKLTTSGKYIEQLVSNILNITSLEDGRQKLNPVETSVSGISSTLSHIFAQELMNDELSITFSCHDILYEYVMADGLKLKQIYSNLLSNSIKFTPAGGDITFDLSEERIDNSNNIRLVARISDTGIGIKPEFQADMFSKFTRETDTRINNVRGSGLGLAIVKELVDLMKGAIEVNSSVGRGTSITITVEVPFIIKDDLWTGDRDYATDITSVCSGMHLLVAEDNELNYEVISELLGMNGISCERAEDGAICVDKFKTAAPGTYNGILMDLQMPVMDGIAASCAIRELDHPDAKQIPIIAITANAFAKDIERCRLAGMNEHLSKPLNIRRLISILSKFK</sequence>
<evidence type="ECO:0000256" key="7">
    <source>
        <dbReference type="ARBA" id="ARBA00023012"/>
    </source>
</evidence>
<name>A0A412IW66_9FIRM</name>
<feature type="modified residue" description="4-aspartylphosphate" evidence="9">
    <location>
        <position position="795"/>
    </location>
</feature>
<dbReference type="PANTHER" id="PTHR45339:SF1">
    <property type="entry name" value="HYBRID SIGNAL TRANSDUCTION HISTIDINE KINASE J"/>
    <property type="match status" value="1"/>
</dbReference>
<evidence type="ECO:0000256" key="2">
    <source>
        <dbReference type="ARBA" id="ARBA00012438"/>
    </source>
</evidence>
<evidence type="ECO:0000313" key="12">
    <source>
        <dbReference type="EMBL" id="RGS44352.1"/>
    </source>
</evidence>
<dbReference type="Pfam" id="PF00072">
    <property type="entry name" value="Response_reg"/>
    <property type="match status" value="1"/>
</dbReference>
<keyword evidence="5" id="KW-0808">Transferase</keyword>
<dbReference type="Gene3D" id="3.40.50.2300">
    <property type="match status" value="1"/>
</dbReference>
<dbReference type="GO" id="GO:0000155">
    <property type="term" value="F:phosphorelay sensor kinase activity"/>
    <property type="evidence" value="ECO:0007669"/>
    <property type="project" value="InterPro"/>
</dbReference>
<protein>
    <recommendedName>
        <fullName evidence="3">Stage 0 sporulation protein A homolog</fullName>
        <ecNumber evidence="2">2.7.13.3</ecNumber>
    </recommendedName>
</protein>
<dbReference type="SMART" id="SM00387">
    <property type="entry name" value="HATPase_c"/>
    <property type="match status" value="1"/>
</dbReference>
<dbReference type="InterPro" id="IPR003594">
    <property type="entry name" value="HATPase_dom"/>
</dbReference>
<evidence type="ECO:0000259" key="11">
    <source>
        <dbReference type="PROSITE" id="PS50110"/>
    </source>
</evidence>
<organism evidence="12 13">
    <name type="scientific">Coprococcus eutactus</name>
    <dbReference type="NCBI Taxonomy" id="33043"/>
    <lineage>
        <taxon>Bacteria</taxon>
        <taxon>Bacillati</taxon>
        <taxon>Bacillota</taxon>
        <taxon>Clostridia</taxon>
        <taxon>Lachnospirales</taxon>
        <taxon>Lachnospiraceae</taxon>
        <taxon>Coprococcus</taxon>
    </lineage>
</organism>
<dbReference type="Gene3D" id="1.10.287.130">
    <property type="match status" value="1"/>
</dbReference>
<feature type="domain" description="Response regulatory" evidence="11">
    <location>
        <begin position="743"/>
        <end position="864"/>
    </location>
</feature>
<dbReference type="EC" id="2.7.13.3" evidence="2"/>
<dbReference type="AlphaFoldDB" id="A0A412IW66"/>
<dbReference type="InterPro" id="IPR004358">
    <property type="entry name" value="Sig_transdc_His_kin-like_C"/>
</dbReference>
<dbReference type="SUPFAM" id="SSF47384">
    <property type="entry name" value="Homodimeric domain of signal transducing histidine kinase"/>
    <property type="match status" value="1"/>
</dbReference>
<gene>
    <name evidence="12" type="ORF">DWX94_00740</name>
</gene>
<dbReference type="PANTHER" id="PTHR45339">
    <property type="entry name" value="HYBRID SIGNAL TRANSDUCTION HISTIDINE KINASE J"/>
    <property type="match status" value="1"/>
</dbReference>
<dbReference type="InterPro" id="IPR011006">
    <property type="entry name" value="CheY-like_superfamily"/>
</dbReference>
<evidence type="ECO:0000256" key="1">
    <source>
        <dbReference type="ARBA" id="ARBA00000085"/>
    </source>
</evidence>
<dbReference type="SMART" id="SM00065">
    <property type="entry name" value="GAF"/>
    <property type="match status" value="1"/>
</dbReference>
<dbReference type="OrthoDB" id="9814390at2"/>
<dbReference type="Pfam" id="PF00512">
    <property type="entry name" value="HisKA"/>
    <property type="match status" value="1"/>
</dbReference>
<dbReference type="SMART" id="SM00448">
    <property type="entry name" value="REC"/>
    <property type="match status" value="1"/>
</dbReference>
<dbReference type="InterPro" id="IPR003661">
    <property type="entry name" value="HisK_dim/P_dom"/>
</dbReference>
<dbReference type="PRINTS" id="PR00344">
    <property type="entry name" value="BCTRLSENSOR"/>
</dbReference>
<evidence type="ECO:0000256" key="5">
    <source>
        <dbReference type="ARBA" id="ARBA00022679"/>
    </source>
</evidence>
<dbReference type="Gene3D" id="3.30.450.40">
    <property type="match status" value="1"/>
</dbReference>
<evidence type="ECO:0000256" key="9">
    <source>
        <dbReference type="PROSITE-ProRule" id="PRU00169"/>
    </source>
</evidence>
<dbReference type="InterPro" id="IPR003018">
    <property type="entry name" value="GAF"/>
</dbReference>
<dbReference type="CDD" id="cd17546">
    <property type="entry name" value="REC_hyHK_CKI1_RcsC-like"/>
    <property type="match status" value="1"/>
</dbReference>
<dbReference type="InterPro" id="IPR036097">
    <property type="entry name" value="HisK_dim/P_sf"/>
</dbReference>
<dbReference type="Pfam" id="PF02518">
    <property type="entry name" value="HATPase_c"/>
    <property type="match status" value="1"/>
</dbReference>
<comment type="catalytic activity">
    <reaction evidence="1">
        <text>ATP + protein L-histidine = ADP + protein N-phospho-L-histidine.</text>
        <dbReference type="EC" id="2.7.13.3"/>
    </reaction>
</comment>
<evidence type="ECO:0000256" key="8">
    <source>
        <dbReference type="ARBA" id="ARBA00024867"/>
    </source>
</evidence>
<dbReference type="InterPro" id="IPR036890">
    <property type="entry name" value="HATPase_C_sf"/>
</dbReference>
<evidence type="ECO:0000313" key="13">
    <source>
        <dbReference type="Proteomes" id="UP000283295"/>
    </source>
</evidence>
<evidence type="ECO:0000256" key="3">
    <source>
        <dbReference type="ARBA" id="ARBA00018672"/>
    </source>
</evidence>
<proteinExistence type="predicted"/>
<keyword evidence="4 9" id="KW-0597">Phosphoprotein</keyword>
<dbReference type="Gene3D" id="3.30.565.10">
    <property type="entry name" value="Histidine kinase-like ATPase, C-terminal domain"/>
    <property type="match status" value="1"/>
</dbReference>
<dbReference type="SUPFAM" id="SSF55781">
    <property type="entry name" value="GAF domain-like"/>
    <property type="match status" value="1"/>
</dbReference>
<dbReference type="SMART" id="SM00388">
    <property type="entry name" value="HisKA"/>
    <property type="match status" value="1"/>
</dbReference>
<feature type="domain" description="Histidine kinase" evidence="10">
    <location>
        <begin position="494"/>
        <end position="718"/>
    </location>
</feature>
<reference evidence="12 13" key="1">
    <citation type="submission" date="2018-08" db="EMBL/GenBank/DDBJ databases">
        <title>A genome reference for cultivated species of the human gut microbiota.</title>
        <authorList>
            <person name="Zou Y."/>
            <person name="Xue W."/>
            <person name="Luo G."/>
        </authorList>
    </citation>
    <scope>NUCLEOTIDE SEQUENCE [LARGE SCALE GENOMIC DNA]</scope>
    <source>
        <strain evidence="12 13">AF22-21</strain>
    </source>
</reference>
<accession>A0A412IW66</accession>
<dbReference type="SUPFAM" id="SSF52172">
    <property type="entry name" value="CheY-like"/>
    <property type="match status" value="1"/>
</dbReference>
<dbReference type="EMBL" id="QRVK01000001">
    <property type="protein sequence ID" value="RGS44352.1"/>
    <property type="molecule type" value="Genomic_DNA"/>
</dbReference>
<dbReference type="SUPFAM" id="SSF55874">
    <property type="entry name" value="ATPase domain of HSP90 chaperone/DNA topoisomerase II/histidine kinase"/>
    <property type="match status" value="1"/>
</dbReference>
<dbReference type="CDD" id="cd00082">
    <property type="entry name" value="HisKA"/>
    <property type="match status" value="1"/>
</dbReference>
<evidence type="ECO:0000259" key="10">
    <source>
        <dbReference type="PROSITE" id="PS50109"/>
    </source>
</evidence>
<dbReference type="InterPro" id="IPR005467">
    <property type="entry name" value="His_kinase_dom"/>
</dbReference>
<keyword evidence="7" id="KW-0902">Two-component regulatory system</keyword>
<comment type="caution">
    <text evidence="12">The sequence shown here is derived from an EMBL/GenBank/DDBJ whole genome shotgun (WGS) entry which is preliminary data.</text>
</comment>
<comment type="function">
    <text evidence="8">May play the central regulatory role in sporulation. It may be an element of the effector pathway responsible for the activation of sporulation genes in response to nutritional stress. Spo0A may act in concert with spo0H (a sigma factor) to control the expression of some genes that are critical to the sporulation process.</text>
</comment>
<dbReference type="InterPro" id="IPR029016">
    <property type="entry name" value="GAF-like_dom_sf"/>
</dbReference>
<dbReference type="PROSITE" id="PS50110">
    <property type="entry name" value="RESPONSE_REGULATORY"/>
    <property type="match status" value="1"/>
</dbReference>
<dbReference type="Proteomes" id="UP000283295">
    <property type="component" value="Unassembled WGS sequence"/>
</dbReference>
<dbReference type="PROSITE" id="PS50109">
    <property type="entry name" value="HIS_KIN"/>
    <property type="match status" value="1"/>
</dbReference>
<evidence type="ECO:0000256" key="4">
    <source>
        <dbReference type="ARBA" id="ARBA00022553"/>
    </source>
</evidence>
<keyword evidence="6" id="KW-0418">Kinase</keyword>